<dbReference type="PROSITE" id="PS50065">
    <property type="entry name" value="HMG_COA_REDUCTASE_4"/>
    <property type="match status" value="1"/>
</dbReference>
<dbReference type="InterPro" id="IPR023074">
    <property type="entry name" value="HMG_CoA_Rdtase_cat_sf"/>
</dbReference>
<dbReference type="PRINTS" id="PR00071">
    <property type="entry name" value="HMGCOARDTASE"/>
</dbReference>
<reference evidence="7" key="1">
    <citation type="journal article" date="2021" name="Nat. Commun.">
        <title>Genomic analyses provide insights into spinach domestication and the genetic basis of agronomic traits.</title>
        <authorList>
            <person name="Cai X."/>
            <person name="Sun X."/>
            <person name="Xu C."/>
            <person name="Sun H."/>
            <person name="Wang X."/>
            <person name="Ge C."/>
            <person name="Zhang Z."/>
            <person name="Wang Q."/>
            <person name="Fei Z."/>
            <person name="Jiao C."/>
            <person name="Wang Q."/>
        </authorList>
    </citation>
    <scope>NUCLEOTIDE SEQUENCE [LARGE SCALE GENOMIC DNA]</scope>
    <source>
        <strain evidence="7">cv. Varoflay</strain>
    </source>
</reference>
<keyword evidence="4" id="KW-0521">NADP</keyword>
<comment type="pathway">
    <text evidence="1">Metabolic intermediate biosynthesis; (R)-mevalonate biosynthesis; (R)-mevalonate from acetyl-CoA: step 3/3.</text>
</comment>
<dbReference type="SUPFAM" id="SSF55035">
    <property type="entry name" value="NAD-binding domain of HMG-CoA reductase"/>
    <property type="match status" value="1"/>
</dbReference>
<gene>
    <name evidence="8" type="primary">LOC110806054</name>
</gene>
<accession>A0ABM3RJ12</accession>
<reference evidence="8" key="2">
    <citation type="submission" date="2025-08" db="UniProtKB">
        <authorList>
            <consortium name="RefSeq"/>
        </authorList>
    </citation>
    <scope>IDENTIFICATION</scope>
    <source>
        <tissue evidence="8">Leaf</tissue>
    </source>
</reference>
<dbReference type="Gene3D" id="3.30.70.420">
    <property type="entry name" value="Hydroxymethylglutaryl-CoA reductase, class I/II, NAD/NADP-binding domain"/>
    <property type="match status" value="1"/>
</dbReference>
<keyword evidence="7" id="KW-1185">Reference proteome</keyword>
<dbReference type="InterPro" id="IPR009023">
    <property type="entry name" value="HMG_CoA_Rdtase_NAD(P)-bd_sf"/>
</dbReference>
<proteinExistence type="inferred from homology"/>
<evidence type="ECO:0000313" key="7">
    <source>
        <dbReference type="Proteomes" id="UP000813463"/>
    </source>
</evidence>
<evidence type="ECO:0000256" key="3">
    <source>
        <dbReference type="ARBA" id="ARBA00012999"/>
    </source>
</evidence>
<evidence type="ECO:0000256" key="5">
    <source>
        <dbReference type="ARBA" id="ARBA00023002"/>
    </source>
</evidence>
<sequence>MMTMKQSLYYQSLCLSSLSFSLLLHPSFTSSASSASTFYTHSERCVQVPVGVVGPLLLDGKEYYVPIATTEGCLVASTNRGCKAVYLSGGAYSVVLRDGVTRAPVVRFCSAKRAAEVKFFLEDPRNFATISAIFTRSSRNARLQSIKSAIAGKNLYMRFSCSTGDAMGMDIVSEGVQHVLVHLHAQFPEMDVISISGNYCTDKKAAAMNWVEGRGKLVVCEATIKEEVVNKVLKTSVETLVELNTLKNLVGSALAGALGGYNAHASNIVTAIFIATGQDPAQNVESSNCITMLEAVNQGKDLHISVTMPSIQEIISIIRGRNGEDIEFRITLHPSLLGCCRWSYDYWKSSLILMSSHIRYNLIHIRTKENASRSFSSTLSFRFKKRT</sequence>
<dbReference type="EC" id="1.1.1.34" evidence="3"/>
<keyword evidence="6" id="KW-0414">Isoprene biosynthesis</keyword>
<dbReference type="PANTHER" id="PTHR10572">
    <property type="entry name" value="3-HYDROXY-3-METHYLGLUTARYL-COENZYME A REDUCTASE"/>
    <property type="match status" value="1"/>
</dbReference>
<evidence type="ECO:0000313" key="8">
    <source>
        <dbReference type="RefSeq" id="XP_056695609.1"/>
    </source>
</evidence>
<dbReference type="InterPro" id="IPR004554">
    <property type="entry name" value="HMG_CoA_Rdtase_eu_arc"/>
</dbReference>
<evidence type="ECO:0000256" key="2">
    <source>
        <dbReference type="ARBA" id="ARBA00007661"/>
    </source>
</evidence>
<dbReference type="Proteomes" id="UP000813463">
    <property type="component" value="Chromosome 3"/>
</dbReference>
<dbReference type="Gene3D" id="3.90.770.10">
    <property type="entry name" value="3-hydroxy-3-methylglutaryl-coenzyme A Reductase, Chain A, domain 2"/>
    <property type="match status" value="1"/>
</dbReference>
<evidence type="ECO:0000256" key="4">
    <source>
        <dbReference type="ARBA" id="ARBA00022857"/>
    </source>
</evidence>
<dbReference type="CDD" id="cd00643">
    <property type="entry name" value="HMG-CoA_reductase_classI"/>
    <property type="match status" value="1"/>
</dbReference>
<dbReference type="InterPro" id="IPR009029">
    <property type="entry name" value="HMG_CoA_Rdtase_sub-bd_dom_sf"/>
</dbReference>
<dbReference type="InterPro" id="IPR002202">
    <property type="entry name" value="HMG_CoA_Rdtase"/>
</dbReference>
<dbReference type="GeneID" id="110806054"/>
<name>A0ABM3RJ12_SPIOL</name>
<evidence type="ECO:0000256" key="6">
    <source>
        <dbReference type="ARBA" id="ARBA00023229"/>
    </source>
</evidence>
<dbReference type="SUPFAM" id="SSF56542">
    <property type="entry name" value="Substrate-binding domain of HMG-CoA reductase"/>
    <property type="match status" value="1"/>
</dbReference>
<keyword evidence="5" id="KW-0560">Oxidoreductase</keyword>
<organism evidence="7 8">
    <name type="scientific">Spinacia oleracea</name>
    <name type="common">Spinach</name>
    <dbReference type="NCBI Taxonomy" id="3562"/>
    <lineage>
        <taxon>Eukaryota</taxon>
        <taxon>Viridiplantae</taxon>
        <taxon>Streptophyta</taxon>
        <taxon>Embryophyta</taxon>
        <taxon>Tracheophyta</taxon>
        <taxon>Spermatophyta</taxon>
        <taxon>Magnoliopsida</taxon>
        <taxon>eudicotyledons</taxon>
        <taxon>Gunneridae</taxon>
        <taxon>Pentapetalae</taxon>
        <taxon>Caryophyllales</taxon>
        <taxon>Chenopodiaceae</taxon>
        <taxon>Chenopodioideae</taxon>
        <taxon>Anserineae</taxon>
        <taxon>Spinacia</taxon>
    </lineage>
</organism>
<comment type="similarity">
    <text evidence="2">Belongs to the HMG-CoA reductase family.</text>
</comment>
<dbReference type="Pfam" id="PF00368">
    <property type="entry name" value="HMG-CoA_red"/>
    <property type="match status" value="1"/>
</dbReference>
<dbReference type="PANTHER" id="PTHR10572:SF24">
    <property type="entry name" value="3-HYDROXY-3-METHYLGLUTARYL-COENZYME A REDUCTASE"/>
    <property type="match status" value="1"/>
</dbReference>
<dbReference type="RefSeq" id="XP_056695609.1">
    <property type="nucleotide sequence ID" value="XM_056839631.1"/>
</dbReference>
<evidence type="ECO:0000256" key="1">
    <source>
        <dbReference type="ARBA" id="ARBA00005084"/>
    </source>
</evidence>
<protein>
    <recommendedName>
        <fullName evidence="3">hydroxymethylglutaryl-CoA reductase (NADPH)</fullName>
        <ecNumber evidence="3">1.1.1.34</ecNumber>
    </recommendedName>
</protein>